<keyword evidence="2" id="KW-1185">Reference proteome</keyword>
<comment type="caution">
    <text evidence="1">The sequence shown here is derived from an EMBL/GenBank/DDBJ whole genome shotgun (WGS) entry which is preliminary data.</text>
</comment>
<reference evidence="1" key="1">
    <citation type="journal article" date="2014" name="Int. J. Syst. Evol. Microbiol.">
        <title>Complete genome sequence of Corynebacterium casei LMG S-19264T (=DSM 44701T), isolated from a smear-ripened cheese.</title>
        <authorList>
            <consortium name="US DOE Joint Genome Institute (JGI-PGF)"/>
            <person name="Walter F."/>
            <person name="Albersmeier A."/>
            <person name="Kalinowski J."/>
            <person name="Ruckert C."/>
        </authorList>
    </citation>
    <scope>NUCLEOTIDE SEQUENCE</scope>
    <source>
        <strain evidence="1">CGMCC 1.6293</strain>
    </source>
</reference>
<sequence>MPEASDGSTARASCTTLVGVVLSDLFQVPSQKMTMRFTAPLQAAPLRRGGLRPLKAQPALGSSQSCAETLVFS</sequence>
<proteinExistence type="predicted"/>
<dbReference type="EMBL" id="BMLF01000001">
    <property type="protein sequence ID" value="GGL99707.1"/>
    <property type="molecule type" value="Genomic_DNA"/>
</dbReference>
<reference evidence="1" key="2">
    <citation type="submission" date="2020-09" db="EMBL/GenBank/DDBJ databases">
        <authorList>
            <person name="Sun Q."/>
            <person name="Zhou Y."/>
        </authorList>
    </citation>
    <scope>NUCLEOTIDE SEQUENCE</scope>
    <source>
        <strain evidence="1">CGMCC 1.6293</strain>
    </source>
</reference>
<gene>
    <name evidence="1" type="ORF">GCM10011534_21950</name>
</gene>
<evidence type="ECO:0000313" key="1">
    <source>
        <dbReference type="EMBL" id="GGL99707.1"/>
    </source>
</evidence>
<evidence type="ECO:0000313" key="2">
    <source>
        <dbReference type="Proteomes" id="UP000649829"/>
    </source>
</evidence>
<dbReference type="AlphaFoldDB" id="A0A917SVJ1"/>
<name>A0A917SVJ1_9RHOB</name>
<protein>
    <submittedName>
        <fullName evidence="1">Uncharacterized protein</fullName>
    </submittedName>
</protein>
<dbReference type="Proteomes" id="UP000649829">
    <property type="component" value="Unassembled WGS sequence"/>
</dbReference>
<accession>A0A917SVJ1</accession>
<organism evidence="1 2">
    <name type="scientific">Pseudooceanicola nanhaiensis</name>
    <dbReference type="NCBI Taxonomy" id="375761"/>
    <lineage>
        <taxon>Bacteria</taxon>
        <taxon>Pseudomonadati</taxon>
        <taxon>Pseudomonadota</taxon>
        <taxon>Alphaproteobacteria</taxon>
        <taxon>Rhodobacterales</taxon>
        <taxon>Paracoccaceae</taxon>
        <taxon>Pseudooceanicola</taxon>
    </lineage>
</organism>